<sequence length="701" mass="75496">MATLSISTRLLEVPAGGVHLHRARRMATTAPPPRHVAAAAGSSETPPPPPRQPRQPLHHPQHREQFEHIQQRWHVPRTELRHFPDDVQQRIRSSGRGSASAAAQAHTVAAGQRTSARRSAATAASEGGGRGAQAGLVAELEKLGAALEYERQAGFVNVVGSTVRVPVGEWASRQLLNAAGKLQDRDAIQACMAAARQLWRYADLAPAERAAPLAAAEAAAAAALVSVQVGSRQPEGRRMRYQPQPVAGQRQQQAQPASPQVQQQRPVQQVPPPPRQQQQQRPPQQQQRQQAQAVPPHSTALTAQAQQQAGGSSSSGRPLATPAAPAAPPVRAMPSATPPAVSLPAAPAAALEPVADHELDAAAEQAHEEEMGQAVPTPEGEEYVMSGNRRVKASTVAFRLSFAEAAAQAAAALERGAARDVAAAAGGEQRSAQWFKMREGRLTASAFSKALGLFASDRQQLWGEKVGMVQPFSGNEATAWGTSAEPRAQEAYQALTGQQITNCMFQVKHDDPVHGWLGASPDGIIEALSLDTPAAGAAAAAAGLPPGVWGSVAQGAGPLAGPGRGILEIKCPYNRGQPELAVPPKHATWYYMPQVQGLMYIFDCDWCNLFIWTPNGGSAVYHIRRDPAYWAKLWDVLAGFWWQHVVPARQDFQAGRWEEVEQYRPQPTIECTEEMRQWSKQMAVQAPVTFFRPQPPQQYQR</sequence>
<proteinExistence type="predicted"/>
<dbReference type="Pfam" id="PF09588">
    <property type="entry name" value="YqaJ"/>
    <property type="match status" value="1"/>
</dbReference>
<evidence type="ECO:0000313" key="4">
    <source>
        <dbReference type="Proteomes" id="UP001055712"/>
    </source>
</evidence>
<dbReference type="PANTHER" id="PTHR46609">
    <property type="entry name" value="EXONUCLEASE, PHAGE-TYPE/RECB, C-TERMINAL DOMAIN-CONTAINING PROTEIN"/>
    <property type="match status" value="1"/>
</dbReference>
<dbReference type="CDD" id="cd22343">
    <property type="entry name" value="PDDEXK_lambda_exonuclease-like"/>
    <property type="match status" value="1"/>
</dbReference>
<dbReference type="InterPro" id="IPR019080">
    <property type="entry name" value="YqaJ_viral_recombinase"/>
</dbReference>
<feature type="compositionally biased region" description="Low complexity" evidence="1">
    <location>
        <begin position="276"/>
        <end position="296"/>
    </location>
</feature>
<feature type="region of interest" description="Disordered" evidence="1">
    <location>
        <begin position="90"/>
        <end position="132"/>
    </location>
</feature>
<dbReference type="InterPro" id="IPR017482">
    <property type="entry name" value="Lambda-type_endonuclease"/>
</dbReference>
<keyword evidence="4" id="KW-1185">Reference proteome</keyword>
<dbReference type="InterPro" id="IPR011335">
    <property type="entry name" value="Restrct_endonuc-II-like"/>
</dbReference>
<feature type="region of interest" description="Disordered" evidence="1">
    <location>
        <begin position="28"/>
        <end position="63"/>
    </location>
</feature>
<dbReference type="Proteomes" id="UP001055712">
    <property type="component" value="Unassembled WGS sequence"/>
</dbReference>
<dbReference type="PANTHER" id="PTHR46609:SF6">
    <property type="entry name" value="EXONUCLEASE, PHAGE-TYPE_RECB, C-TERMINAL DOMAIN-CONTAINING PROTEIN-RELATED"/>
    <property type="match status" value="1"/>
</dbReference>
<dbReference type="OrthoDB" id="421276at2759"/>
<feature type="compositionally biased region" description="Low complexity" evidence="1">
    <location>
        <begin position="90"/>
        <end position="125"/>
    </location>
</feature>
<organism evidence="3 4">
    <name type="scientific">Chlorella vulgaris</name>
    <name type="common">Green alga</name>
    <dbReference type="NCBI Taxonomy" id="3077"/>
    <lineage>
        <taxon>Eukaryota</taxon>
        <taxon>Viridiplantae</taxon>
        <taxon>Chlorophyta</taxon>
        <taxon>core chlorophytes</taxon>
        <taxon>Trebouxiophyceae</taxon>
        <taxon>Chlorellales</taxon>
        <taxon>Chlorellaceae</taxon>
        <taxon>Chlorella clade</taxon>
        <taxon>Chlorella</taxon>
    </lineage>
</organism>
<gene>
    <name evidence="3" type="ORF">D9Q98_005351</name>
</gene>
<dbReference type="AlphaFoldDB" id="A0A9D4TLX2"/>
<accession>A0A9D4TLX2</accession>
<dbReference type="EMBL" id="SIDB01000008">
    <property type="protein sequence ID" value="KAI3429254.1"/>
    <property type="molecule type" value="Genomic_DNA"/>
</dbReference>
<name>A0A9D4TLX2_CHLVU</name>
<feature type="compositionally biased region" description="Low complexity" evidence="1">
    <location>
        <begin position="303"/>
        <end position="344"/>
    </location>
</feature>
<dbReference type="InterPro" id="IPR051703">
    <property type="entry name" value="NF-kappa-B_Signaling_Reg"/>
</dbReference>
<evidence type="ECO:0000259" key="2">
    <source>
        <dbReference type="Pfam" id="PF09588"/>
    </source>
</evidence>
<protein>
    <recommendedName>
        <fullName evidence="2">YqaJ viral recombinase domain-containing protein</fullName>
    </recommendedName>
</protein>
<evidence type="ECO:0000256" key="1">
    <source>
        <dbReference type="SAM" id="MobiDB-lite"/>
    </source>
</evidence>
<reference evidence="3" key="1">
    <citation type="journal article" date="2019" name="Plant J.">
        <title>Chlorella vulgaris genome assembly and annotation reveals the molecular basis for metabolic acclimation to high light conditions.</title>
        <authorList>
            <person name="Cecchin M."/>
            <person name="Marcolungo L."/>
            <person name="Rossato M."/>
            <person name="Girolomoni L."/>
            <person name="Cosentino E."/>
            <person name="Cuine S."/>
            <person name="Li-Beisson Y."/>
            <person name="Delledonne M."/>
            <person name="Ballottari M."/>
        </authorList>
    </citation>
    <scope>NUCLEOTIDE SEQUENCE</scope>
    <source>
        <strain evidence="3">211/11P</strain>
    </source>
</reference>
<dbReference type="GO" id="GO:0006281">
    <property type="term" value="P:DNA repair"/>
    <property type="evidence" value="ECO:0007669"/>
    <property type="project" value="UniProtKB-ARBA"/>
</dbReference>
<comment type="caution">
    <text evidence="3">The sequence shown here is derived from an EMBL/GenBank/DDBJ whole genome shotgun (WGS) entry which is preliminary data.</text>
</comment>
<feature type="domain" description="YqaJ viral recombinase" evidence="2">
    <location>
        <begin position="433"/>
        <end position="601"/>
    </location>
</feature>
<dbReference type="NCBIfam" id="TIGR03033">
    <property type="entry name" value="phage_rel_nuc"/>
    <property type="match status" value="1"/>
</dbReference>
<dbReference type="SUPFAM" id="SSF52980">
    <property type="entry name" value="Restriction endonuclease-like"/>
    <property type="match status" value="1"/>
</dbReference>
<dbReference type="InterPro" id="IPR011604">
    <property type="entry name" value="PDDEXK-like_dom_sf"/>
</dbReference>
<evidence type="ECO:0000313" key="3">
    <source>
        <dbReference type="EMBL" id="KAI3429254.1"/>
    </source>
</evidence>
<dbReference type="Gene3D" id="3.90.320.10">
    <property type="match status" value="1"/>
</dbReference>
<feature type="region of interest" description="Disordered" evidence="1">
    <location>
        <begin position="231"/>
        <end position="344"/>
    </location>
</feature>
<reference evidence="3" key="2">
    <citation type="submission" date="2020-11" db="EMBL/GenBank/DDBJ databases">
        <authorList>
            <person name="Cecchin M."/>
            <person name="Marcolungo L."/>
            <person name="Rossato M."/>
            <person name="Girolomoni L."/>
            <person name="Cosentino E."/>
            <person name="Cuine S."/>
            <person name="Li-Beisson Y."/>
            <person name="Delledonne M."/>
            <person name="Ballottari M."/>
        </authorList>
    </citation>
    <scope>NUCLEOTIDE SEQUENCE</scope>
    <source>
        <strain evidence="3">211/11P</strain>
        <tissue evidence="3">Whole cell</tissue>
    </source>
</reference>
<feature type="compositionally biased region" description="Low complexity" evidence="1">
    <location>
        <begin position="242"/>
        <end position="268"/>
    </location>
</feature>